<evidence type="ECO:0000313" key="8">
    <source>
        <dbReference type="Proteomes" id="UP000196877"/>
    </source>
</evidence>
<dbReference type="EMBL" id="CP021920">
    <property type="protein sequence ID" value="ASB89806.1"/>
    <property type="molecule type" value="Genomic_DNA"/>
</dbReference>
<keyword evidence="3 5" id="KW-1133">Transmembrane helix</keyword>
<keyword evidence="8" id="KW-1185">Reference proteome</keyword>
<accession>A0ABM6LL21</accession>
<dbReference type="Proteomes" id="UP000196877">
    <property type="component" value="Chromosome"/>
</dbReference>
<feature type="transmembrane region" description="Helical" evidence="5">
    <location>
        <begin position="110"/>
        <end position="135"/>
    </location>
</feature>
<dbReference type="RefSeq" id="WP_006638358.1">
    <property type="nucleotide sequence ID" value="NZ_BORD01000004.1"/>
</dbReference>
<evidence type="ECO:0000256" key="2">
    <source>
        <dbReference type="ARBA" id="ARBA00022692"/>
    </source>
</evidence>
<evidence type="ECO:0000259" key="6">
    <source>
        <dbReference type="Pfam" id="PF04893"/>
    </source>
</evidence>
<evidence type="ECO:0000313" key="7">
    <source>
        <dbReference type="EMBL" id="ASB89806.1"/>
    </source>
</evidence>
<protein>
    <submittedName>
        <fullName evidence="7">Membrane protein YknW</fullName>
    </submittedName>
</protein>
<evidence type="ECO:0000256" key="1">
    <source>
        <dbReference type="ARBA" id="ARBA00004141"/>
    </source>
</evidence>
<proteinExistence type="predicted"/>
<evidence type="ECO:0000256" key="4">
    <source>
        <dbReference type="ARBA" id="ARBA00023136"/>
    </source>
</evidence>
<sequence length="219" mass="23978">MEVNVETVKEKKPSLIGLITSPVQQFERMKERPVIWLPMIIVIALSALSVYLVTSKFAADADYVVHFSALKSGVAVFRDIFQSIIFFVLSALVLWLLAKIGGGATNFICMVSLSVFVNFIPVVRDVIISAIYYITDSEAAFSVTSLDGIIPAEEPLLTVLSAFDIFTIWSFALTAVGLQKAAGSSKRAAWIGVAVLFILKLLFAYLFGMLQVLVENMPS</sequence>
<keyword evidence="4 5" id="KW-0472">Membrane</keyword>
<feature type="transmembrane region" description="Helical" evidence="5">
    <location>
        <begin position="188"/>
        <end position="214"/>
    </location>
</feature>
<comment type="subcellular location">
    <subcellularLocation>
        <location evidence="1">Membrane</location>
        <topology evidence="1">Multi-pass membrane protein</topology>
    </subcellularLocation>
</comment>
<dbReference type="InterPro" id="IPR006977">
    <property type="entry name" value="Yip1_dom"/>
</dbReference>
<gene>
    <name evidence="7" type="ORF">S101395_03299</name>
</gene>
<dbReference type="GeneID" id="92852760"/>
<evidence type="ECO:0000256" key="3">
    <source>
        <dbReference type="ARBA" id="ARBA00022989"/>
    </source>
</evidence>
<feature type="transmembrane region" description="Helical" evidence="5">
    <location>
        <begin position="34"/>
        <end position="53"/>
    </location>
</feature>
<reference evidence="7 8" key="1">
    <citation type="submission" date="2017-06" db="EMBL/GenBank/DDBJ databases">
        <title>Genome sequence of Bacillus sonorensis strain SRCM101395.</title>
        <authorList>
            <person name="Cho S.H."/>
        </authorList>
    </citation>
    <scope>NUCLEOTIDE SEQUENCE [LARGE SCALE GENOMIC DNA]</scope>
    <source>
        <strain evidence="7 8">SRCM101395</strain>
    </source>
</reference>
<name>A0ABM6LL21_9BACI</name>
<evidence type="ECO:0000256" key="5">
    <source>
        <dbReference type="SAM" id="Phobius"/>
    </source>
</evidence>
<feature type="transmembrane region" description="Helical" evidence="5">
    <location>
        <begin position="155"/>
        <end position="176"/>
    </location>
</feature>
<feature type="domain" description="Yip1" evidence="6">
    <location>
        <begin position="16"/>
        <end position="205"/>
    </location>
</feature>
<feature type="transmembrane region" description="Helical" evidence="5">
    <location>
        <begin position="80"/>
        <end position="98"/>
    </location>
</feature>
<keyword evidence="2 5" id="KW-0812">Transmembrane</keyword>
<dbReference type="Pfam" id="PF04893">
    <property type="entry name" value="Yip1"/>
    <property type="match status" value="1"/>
</dbReference>
<organism evidence="7 8">
    <name type="scientific">Bacillus sonorensis</name>
    <dbReference type="NCBI Taxonomy" id="119858"/>
    <lineage>
        <taxon>Bacteria</taxon>
        <taxon>Bacillati</taxon>
        <taxon>Bacillota</taxon>
        <taxon>Bacilli</taxon>
        <taxon>Bacillales</taxon>
        <taxon>Bacillaceae</taxon>
        <taxon>Bacillus</taxon>
    </lineage>
</organism>